<dbReference type="Proteomes" id="UP000079169">
    <property type="component" value="Unplaced"/>
</dbReference>
<keyword evidence="2" id="KW-1185">Reference proteome</keyword>
<organism evidence="2 3">
    <name type="scientific">Diaphorina citri</name>
    <name type="common">Asian citrus psyllid</name>
    <dbReference type="NCBI Taxonomy" id="121845"/>
    <lineage>
        <taxon>Eukaryota</taxon>
        <taxon>Metazoa</taxon>
        <taxon>Ecdysozoa</taxon>
        <taxon>Arthropoda</taxon>
        <taxon>Hexapoda</taxon>
        <taxon>Insecta</taxon>
        <taxon>Pterygota</taxon>
        <taxon>Neoptera</taxon>
        <taxon>Paraneoptera</taxon>
        <taxon>Hemiptera</taxon>
        <taxon>Sternorrhyncha</taxon>
        <taxon>Psylloidea</taxon>
        <taxon>Psyllidae</taxon>
        <taxon>Diaphorininae</taxon>
        <taxon>Diaphorina</taxon>
    </lineage>
</organism>
<accession>A0A1S4EAB7</accession>
<evidence type="ECO:0000313" key="2">
    <source>
        <dbReference type="Proteomes" id="UP000079169"/>
    </source>
</evidence>
<gene>
    <name evidence="3" type="primary">LOC108252238</name>
</gene>
<dbReference type="KEGG" id="dci:108252238"/>
<evidence type="ECO:0000256" key="1">
    <source>
        <dbReference type="SAM" id="MobiDB-lite"/>
    </source>
</evidence>
<dbReference type="AlphaFoldDB" id="A0A1S4EAB7"/>
<dbReference type="GeneID" id="108252238"/>
<feature type="compositionally biased region" description="Polar residues" evidence="1">
    <location>
        <begin position="31"/>
        <end position="41"/>
    </location>
</feature>
<dbReference type="PaxDb" id="121845-A0A1S4EAB7"/>
<feature type="compositionally biased region" description="Basic and acidic residues" evidence="1">
    <location>
        <begin position="59"/>
        <end position="70"/>
    </location>
</feature>
<name>A0A1S4EAB7_DIACI</name>
<sequence>MLQGTNNKRLTHLVELYKEPQDENVDPNLTRLPSESSQRWNNMIPERDTSFGRQLDSNPTKRDEPWKDTGLDDGELAPRPSLAQSRLTMQRHLAQLCLNEKAQNSDGLLHSAPSRETVDSVIKNGFKILPTAQDQSQSVLG</sequence>
<dbReference type="RefSeq" id="XP_017299058.1">
    <property type="nucleotide sequence ID" value="XM_017443569.2"/>
</dbReference>
<protein>
    <submittedName>
        <fullName evidence="3">Uncharacterized protein LOC108252238</fullName>
    </submittedName>
</protein>
<reference evidence="3" key="1">
    <citation type="submission" date="2025-08" db="UniProtKB">
        <authorList>
            <consortium name="RefSeq"/>
        </authorList>
    </citation>
    <scope>IDENTIFICATION</scope>
</reference>
<evidence type="ECO:0000313" key="3">
    <source>
        <dbReference type="RefSeq" id="XP_017299058.1"/>
    </source>
</evidence>
<proteinExistence type="predicted"/>
<feature type="region of interest" description="Disordered" evidence="1">
    <location>
        <begin position="21"/>
        <end position="81"/>
    </location>
</feature>